<feature type="transmembrane region" description="Helical" evidence="2">
    <location>
        <begin position="528"/>
        <end position="548"/>
    </location>
</feature>
<dbReference type="PANTHER" id="PTHR43849:SF2">
    <property type="entry name" value="BLL3936 PROTEIN"/>
    <property type="match status" value="1"/>
</dbReference>
<feature type="transmembrane region" description="Helical" evidence="2">
    <location>
        <begin position="494"/>
        <end position="516"/>
    </location>
</feature>
<feature type="transmembrane region" description="Helical" evidence="2">
    <location>
        <begin position="466"/>
        <end position="488"/>
    </location>
</feature>
<feature type="domain" description="TRAP C4-dicarboxylate transport system permease DctM subunit" evidence="3">
    <location>
        <begin position="117"/>
        <end position="552"/>
    </location>
</feature>
<dbReference type="PANTHER" id="PTHR43849">
    <property type="entry name" value="BLL3936 PROTEIN"/>
    <property type="match status" value="1"/>
</dbReference>
<feature type="transmembrane region" description="Helical" evidence="2">
    <location>
        <begin position="12"/>
        <end position="31"/>
    </location>
</feature>
<feature type="transmembrane region" description="Helical" evidence="2">
    <location>
        <begin position="406"/>
        <end position="430"/>
    </location>
</feature>
<feature type="transmembrane region" description="Helical" evidence="2">
    <location>
        <begin position="129"/>
        <end position="155"/>
    </location>
</feature>
<gene>
    <name evidence="4" type="ORF">GCM10022261_18770</name>
</gene>
<feature type="transmembrane region" description="Helical" evidence="2">
    <location>
        <begin position="278"/>
        <end position="295"/>
    </location>
</feature>
<evidence type="ECO:0000313" key="5">
    <source>
        <dbReference type="Proteomes" id="UP001501586"/>
    </source>
</evidence>
<evidence type="ECO:0000256" key="1">
    <source>
        <dbReference type="SAM" id="MobiDB-lite"/>
    </source>
</evidence>
<accession>A0ABP8EK33</accession>
<keyword evidence="2" id="KW-1133">Transmembrane helix</keyword>
<dbReference type="EMBL" id="BAABAZ010000006">
    <property type="protein sequence ID" value="GAA4284346.1"/>
    <property type="molecule type" value="Genomic_DNA"/>
</dbReference>
<proteinExistence type="predicted"/>
<feature type="transmembrane region" description="Helical" evidence="2">
    <location>
        <begin position="43"/>
        <end position="62"/>
    </location>
</feature>
<feature type="region of interest" description="Disordered" evidence="1">
    <location>
        <begin position="699"/>
        <end position="723"/>
    </location>
</feature>
<dbReference type="NCBIfam" id="TIGR02123">
    <property type="entry name" value="TRAP_fused"/>
    <property type="match status" value="1"/>
</dbReference>
<feature type="transmembrane region" description="Helical" evidence="2">
    <location>
        <begin position="344"/>
        <end position="363"/>
    </location>
</feature>
<evidence type="ECO:0000259" key="3">
    <source>
        <dbReference type="Pfam" id="PF06808"/>
    </source>
</evidence>
<feature type="transmembrane region" description="Helical" evidence="2">
    <location>
        <begin position="593"/>
        <end position="623"/>
    </location>
</feature>
<keyword evidence="5" id="KW-1185">Reference proteome</keyword>
<name>A0ABP8EK33_9MICO</name>
<feature type="transmembrane region" description="Helical" evidence="2">
    <location>
        <begin position="436"/>
        <end position="459"/>
    </location>
</feature>
<sequence length="723" mass="76269">MNSRITPLWKGVIVVLTVLGVLLAMNQAFFWNLGGIVLLTNSYLYLTLACFLPIVFLVFPIVKSQKGKPMPFYDVILAALTFVVCLYFGVNGENIVNFGWDKSLTYPTITLIFSFVLWALVLEALRRSAGLVVTGIALAFSIYPMFALGVPVPFLQGIPYELDDTARIHAMGVDSILGLPLQTAASILIGFLMFGVALQHTGGATFFYDLAQSLFGRFRGGSAKVSVISSGFMGMMSGSAVSNVLTTGPMTIPAMKKSGFPGRYAAGVEATASTGGTITPPIMGAAAFLMVSFVGVPYGEIALAAAIPALLYYLGIYVQIDAYSAKTGLKGISKDLLPKAGQTALKGWPYIVALVGLVLLLVVQRNEEQAPYWVIGFLLVVALFSKEHRLTPKSFIDFLFASGKTIAEIIGIIAGVGLIVGGLSMTGVSLSLARELINLVGDNLFLILIAGAVTSFVLGMGMTVSAVYVFLAVVLAPALTAMGINPIAAHLFVIYWATVSYITPPVALASFAAANIAGTPAMSTSLTAMRLGSVKYIIPFAFVLNPALVAQDSGIVEIAYTAVFAIIGVFFLGCAFEGWMIGTNRKLNWPMRIVLIAAGLATLAPELTSSIIGLAVGIAVMVITRFWNAGGPEEAAAIERERIRKLEAEDAAAVAAAEAEHGKREPAMVGAAPEASDGVMGPTATRGLAVDLDANDATVLSDDDRADVHPGASDRQGHRHDDV</sequence>
<keyword evidence="2" id="KW-0472">Membrane</keyword>
<feature type="transmembrane region" description="Helical" evidence="2">
    <location>
        <begin position="301"/>
        <end position="323"/>
    </location>
</feature>
<dbReference type="Pfam" id="PF06808">
    <property type="entry name" value="DctM"/>
    <property type="match status" value="1"/>
</dbReference>
<comment type="caution">
    <text evidence="4">The sequence shown here is derived from an EMBL/GenBank/DDBJ whole genome shotgun (WGS) entry which is preliminary data.</text>
</comment>
<feature type="transmembrane region" description="Helical" evidence="2">
    <location>
        <begin position="104"/>
        <end position="122"/>
    </location>
</feature>
<protein>
    <submittedName>
        <fullName evidence="4">TRAP transporter permease</fullName>
    </submittedName>
</protein>
<feature type="transmembrane region" description="Helical" evidence="2">
    <location>
        <begin position="175"/>
        <end position="198"/>
    </location>
</feature>
<dbReference type="RefSeq" id="WP_236865988.1">
    <property type="nucleotide sequence ID" value="NZ_BAABAZ010000006.1"/>
</dbReference>
<dbReference type="Proteomes" id="UP001501586">
    <property type="component" value="Unassembled WGS sequence"/>
</dbReference>
<feature type="transmembrane region" description="Helical" evidence="2">
    <location>
        <begin position="560"/>
        <end position="581"/>
    </location>
</feature>
<evidence type="ECO:0000313" key="4">
    <source>
        <dbReference type="EMBL" id="GAA4284346.1"/>
    </source>
</evidence>
<feature type="transmembrane region" description="Helical" evidence="2">
    <location>
        <begin position="369"/>
        <end position="385"/>
    </location>
</feature>
<dbReference type="InterPro" id="IPR011853">
    <property type="entry name" value="TRAP_DctM-Dct_fused"/>
</dbReference>
<reference evidence="5" key="1">
    <citation type="journal article" date="2019" name="Int. J. Syst. Evol. Microbiol.">
        <title>The Global Catalogue of Microorganisms (GCM) 10K type strain sequencing project: providing services to taxonomists for standard genome sequencing and annotation.</title>
        <authorList>
            <consortium name="The Broad Institute Genomics Platform"/>
            <consortium name="The Broad Institute Genome Sequencing Center for Infectious Disease"/>
            <person name="Wu L."/>
            <person name="Ma J."/>
        </authorList>
    </citation>
    <scope>NUCLEOTIDE SEQUENCE [LARGE SCALE GENOMIC DNA]</scope>
    <source>
        <strain evidence="5">JCM 17458</strain>
    </source>
</reference>
<keyword evidence="2" id="KW-0812">Transmembrane</keyword>
<feature type="transmembrane region" description="Helical" evidence="2">
    <location>
        <begin position="74"/>
        <end position="92"/>
    </location>
</feature>
<organism evidence="4 5">
    <name type="scientific">Brevibacterium daeguense</name>
    <dbReference type="NCBI Taxonomy" id="909936"/>
    <lineage>
        <taxon>Bacteria</taxon>
        <taxon>Bacillati</taxon>
        <taxon>Actinomycetota</taxon>
        <taxon>Actinomycetes</taxon>
        <taxon>Micrococcales</taxon>
        <taxon>Brevibacteriaceae</taxon>
        <taxon>Brevibacterium</taxon>
    </lineage>
</organism>
<dbReference type="InterPro" id="IPR010656">
    <property type="entry name" value="DctM"/>
</dbReference>
<evidence type="ECO:0000256" key="2">
    <source>
        <dbReference type="SAM" id="Phobius"/>
    </source>
</evidence>